<sequence length="142" mass="16933">MRAHKNKQVFYFSRDNDPRHFDEKQKKMVDIVIDDEWQDIVFFEVPVGKPHFRYVDKQLLSAKLIDGTSCFCAAEDMITANIRKGVLEGWRLNDTTWQIRIDASYRKSDQDSTWTVKIKVNQRFSVAKPDTSIWHYRCKEDR</sequence>
<evidence type="ECO:0000313" key="1">
    <source>
        <dbReference type="EMBL" id="AYA38685.1"/>
    </source>
</evidence>
<dbReference type="AlphaFoldDB" id="A0A3B7R3V0"/>
<dbReference type="Proteomes" id="UP000262802">
    <property type="component" value="Chromosome"/>
</dbReference>
<keyword evidence="2" id="KW-1185">Reference proteome</keyword>
<dbReference type="OrthoDB" id="9901592at2"/>
<evidence type="ECO:0000313" key="2">
    <source>
        <dbReference type="Proteomes" id="UP000262802"/>
    </source>
</evidence>
<dbReference type="EMBL" id="CP032317">
    <property type="protein sequence ID" value="AYA38685.1"/>
    <property type="molecule type" value="Genomic_DNA"/>
</dbReference>
<gene>
    <name evidence="1" type="ORF">D3Y59_17485</name>
</gene>
<name>A0A3B7R3V0_9BACT</name>
<organism evidence="1 2">
    <name type="scientific">Hymenobacter oligotrophus</name>
    <dbReference type="NCBI Taxonomy" id="2319843"/>
    <lineage>
        <taxon>Bacteria</taxon>
        <taxon>Pseudomonadati</taxon>
        <taxon>Bacteroidota</taxon>
        <taxon>Cytophagia</taxon>
        <taxon>Cytophagales</taxon>
        <taxon>Hymenobacteraceae</taxon>
        <taxon>Hymenobacter</taxon>
    </lineage>
</organism>
<accession>A0A3B7R3V0</accession>
<proteinExistence type="predicted"/>
<dbReference type="KEGG" id="hyh:D3Y59_17485"/>
<protein>
    <submittedName>
        <fullName evidence="1">Uncharacterized protein</fullName>
    </submittedName>
</protein>
<reference evidence="1 2" key="1">
    <citation type="submission" date="2018-09" db="EMBL/GenBank/DDBJ databases">
        <title>Hymenobacter medium sp. nov., isolated from R2A medium.</title>
        <authorList>
            <person name="Yingchao G."/>
        </authorList>
    </citation>
    <scope>NUCLEOTIDE SEQUENCE [LARGE SCALE GENOMIC DNA]</scope>
    <source>
        <strain evidence="2">sh-6</strain>
    </source>
</reference>